<evidence type="ECO:0000313" key="2">
    <source>
        <dbReference type="EMBL" id="SIM82502.1"/>
    </source>
</evidence>
<organism evidence="2 3">
    <name type="scientific">Cuniculiplasma divulgatum</name>
    <dbReference type="NCBI Taxonomy" id="1673428"/>
    <lineage>
        <taxon>Archaea</taxon>
        <taxon>Methanobacteriati</taxon>
        <taxon>Thermoplasmatota</taxon>
        <taxon>Thermoplasmata</taxon>
        <taxon>Thermoplasmatales</taxon>
        <taxon>Cuniculiplasmataceae</taxon>
        <taxon>Cuniculiplasma</taxon>
    </lineage>
</organism>
<evidence type="ECO:0000313" key="3">
    <source>
        <dbReference type="Proteomes" id="UP000195607"/>
    </source>
</evidence>
<keyword evidence="1" id="KW-0812">Transmembrane</keyword>
<reference evidence="2 3" key="1">
    <citation type="submission" date="2016-04" db="EMBL/GenBank/DDBJ databases">
        <authorList>
            <person name="Evans L.H."/>
            <person name="Alamgir A."/>
            <person name="Owens N."/>
            <person name="Weber N.D."/>
            <person name="Virtaneva K."/>
            <person name="Barbian K."/>
            <person name="Babar A."/>
            <person name="Rosenke K."/>
        </authorList>
    </citation>
    <scope>NUCLEOTIDE SEQUENCE [LARGE SCALE GENOMIC DNA]</scope>
    <source>
        <strain evidence="3">S5(T) (JCM 30642 \VKM B-2941)</strain>
    </source>
</reference>
<feature type="transmembrane region" description="Helical" evidence="1">
    <location>
        <begin position="7"/>
        <end position="30"/>
    </location>
</feature>
<gene>
    <name evidence="2" type="ORF">CSP5_1745</name>
</gene>
<dbReference type="Proteomes" id="UP000195607">
    <property type="component" value="Chromosome I"/>
</dbReference>
<proteinExistence type="predicted"/>
<accession>A0A1N5WB97</accession>
<dbReference type="EMBL" id="LT671858">
    <property type="protein sequence ID" value="SIM82502.1"/>
    <property type="molecule type" value="Genomic_DNA"/>
</dbReference>
<keyword evidence="1" id="KW-1133">Transmembrane helix</keyword>
<evidence type="ECO:0000256" key="1">
    <source>
        <dbReference type="SAM" id="Phobius"/>
    </source>
</evidence>
<name>A0A1N5WB97_9ARCH</name>
<protein>
    <submittedName>
        <fullName evidence="2">Membrane protein</fullName>
    </submittedName>
</protein>
<dbReference type="AlphaFoldDB" id="A0A1N5WB97"/>
<feature type="transmembrane region" description="Helical" evidence="1">
    <location>
        <begin position="255"/>
        <end position="281"/>
    </location>
</feature>
<sequence>MNLRLKLKIFIVVTLIILIISTITISVIPLEIEKTSLNNYVANPDSSGANFSYQIGGFILKNDGNGTTLLETPCSYLNITSIGNNKYSYSLSIHGCSQKGKPELSKISGIQSRNGSTIGYFMGNLSQFGQFFEYGSLLLKVASRKIICSDDTVDFGPPQDVFHINGEVAIERLYVPLNINNESIIKNPSQHSAYQEFPQSMVGLSQSGSYYVLSDMVMQGGNFSLANKLLGTKDQVICDFTISLTRTNVKFNLDYTYYLIENINLIAAIWIVGVLFLVLTVRHVRKRIRRRINQ</sequence>
<keyword evidence="1" id="KW-0472">Membrane</keyword>